<dbReference type="SMART" id="SM00091">
    <property type="entry name" value="PAS"/>
    <property type="match status" value="1"/>
</dbReference>
<accession>A0A3S2V8B0</accession>
<dbReference type="PANTHER" id="PTHR43047:SF64">
    <property type="entry name" value="HISTIDINE KINASE CONTAINING CHEY-HOMOLOGOUS RECEIVER DOMAIN AND PAS DOMAIN-RELATED"/>
    <property type="match status" value="1"/>
</dbReference>
<comment type="subcellular location">
    <subcellularLocation>
        <location evidence="2">Cell inner membrane</location>
        <topology evidence="2">Multi-pass membrane protein</topology>
    </subcellularLocation>
</comment>
<dbReference type="Gene3D" id="3.30.565.10">
    <property type="entry name" value="Histidine kinase-like ATPase, C-terminal domain"/>
    <property type="match status" value="1"/>
</dbReference>
<keyword evidence="12" id="KW-0902">Two-component regulatory system</keyword>
<dbReference type="Pfam" id="PF00512">
    <property type="entry name" value="HisKA"/>
    <property type="match status" value="1"/>
</dbReference>
<evidence type="ECO:0000256" key="3">
    <source>
        <dbReference type="ARBA" id="ARBA00012438"/>
    </source>
</evidence>
<dbReference type="GO" id="GO:0000155">
    <property type="term" value="F:phosphorelay sensor kinase activity"/>
    <property type="evidence" value="ECO:0007669"/>
    <property type="project" value="InterPro"/>
</dbReference>
<feature type="compositionally biased region" description="Low complexity" evidence="15">
    <location>
        <begin position="961"/>
        <end position="971"/>
    </location>
</feature>
<evidence type="ECO:0000259" key="19">
    <source>
        <dbReference type="PROSITE" id="PS50112"/>
    </source>
</evidence>
<dbReference type="FunFam" id="3.30.565.10:FF:000010">
    <property type="entry name" value="Sensor histidine kinase RcsC"/>
    <property type="match status" value="1"/>
</dbReference>
<keyword evidence="8 16" id="KW-0812">Transmembrane</keyword>
<evidence type="ECO:0000256" key="14">
    <source>
        <dbReference type="PROSITE-ProRule" id="PRU00169"/>
    </source>
</evidence>
<feature type="region of interest" description="Disordered" evidence="15">
    <location>
        <begin position="930"/>
        <end position="991"/>
    </location>
</feature>
<dbReference type="PROSITE" id="PS50109">
    <property type="entry name" value="HIS_KIN"/>
    <property type="match status" value="1"/>
</dbReference>
<dbReference type="SUPFAM" id="SSF52172">
    <property type="entry name" value="CheY-like"/>
    <property type="match status" value="1"/>
</dbReference>
<keyword evidence="11 16" id="KW-1133">Transmembrane helix</keyword>
<dbReference type="PRINTS" id="PR00344">
    <property type="entry name" value="BCTRLSENSOR"/>
</dbReference>
<feature type="domain" description="Response regulatory" evidence="18">
    <location>
        <begin position="708"/>
        <end position="825"/>
    </location>
</feature>
<reference evidence="20 21" key="1">
    <citation type="submission" date="2019-01" db="EMBL/GenBank/DDBJ databases">
        <authorList>
            <person name="Chen W.-M."/>
        </authorList>
    </citation>
    <scope>NUCLEOTIDE SEQUENCE [LARGE SCALE GENOMIC DNA]</scope>
    <source>
        <strain evidence="20 21">TER-1</strain>
    </source>
</reference>
<dbReference type="SUPFAM" id="SSF55874">
    <property type="entry name" value="ATPase domain of HSP90 chaperone/DNA topoisomerase II/histidine kinase"/>
    <property type="match status" value="1"/>
</dbReference>
<evidence type="ECO:0000256" key="11">
    <source>
        <dbReference type="ARBA" id="ARBA00022989"/>
    </source>
</evidence>
<keyword evidence="10" id="KW-0547">Nucleotide-binding</keyword>
<feature type="compositionally biased region" description="Basic residues" evidence="15">
    <location>
        <begin position="930"/>
        <end position="947"/>
    </location>
</feature>
<name>A0A3S2V8B0_9HYPH</name>
<dbReference type="Pfam" id="PF22588">
    <property type="entry name" value="dCache_1_like"/>
    <property type="match status" value="1"/>
</dbReference>
<evidence type="ECO:0000313" key="20">
    <source>
        <dbReference type="EMBL" id="RVU18136.1"/>
    </source>
</evidence>
<dbReference type="Gene3D" id="1.20.120.160">
    <property type="entry name" value="HPT domain"/>
    <property type="match status" value="1"/>
</dbReference>
<dbReference type="SMART" id="SM00448">
    <property type="entry name" value="REC"/>
    <property type="match status" value="1"/>
</dbReference>
<keyword evidence="7" id="KW-0808">Transferase</keyword>
<dbReference type="InterPro" id="IPR001789">
    <property type="entry name" value="Sig_transdc_resp-reg_receiver"/>
</dbReference>
<dbReference type="SUPFAM" id="SSF55785">
    <property type="entry name" value="PYP-like sensor domain (PAS domain)"/>
    <property type="match status" value="1"/>
</dbReference>
<proteinExistence type="predicted"/>
<dbReference type="CDD" id="cd17546">
    <property type="entry name" value="REC_hyHK_CKI1_RcsC-like"/>
    <property type="match status" value="1"/>
</dbReference>
<dbReference type="InterPro" id="IPR036890">
    <property type="entry name" value="HATPase_C_sf"/>
</dbReference>
<keyword evidence="21" id="KW-1185">Reference proteome</keyword>
<evidence type="ECO:0000256" key="15">
    <source>
        <dbReference type="SAM" id="MobiDB-lite"/>
    </source>
</evidence>
<dbReference type="OrthoDB" id="9789782at2"/>
<dbReference type="SUPFAM" id="SSF47226">
    <property type="entry name" value="Histidine-containing phosphotransfer domain, HPT domain"/>
    <property type="match status" value="1"/>
</dbReference>
<evidence type="ECO:0000256" key="13">
    <source>
        <dbReference type="ARBA" id="ARBA00023136"/>
    </source>
</evidence>
<dbReference type="InterPro" id="IPR003661">
    <property type="entry name" value="HisK_dim/P_dom"/>
</dbReference>
<gene>
    <name evidence="20" type="ORF">EOE48_12165</name>
</gene>
<keyword evidence="6 14" id="KW-0597">Phosphoprotein</keyword>
<dbReference type="PROSITE" id="PS50112">
    <property type="entry name" value="PAS"/>
    <property type="match status" value="1"/>
</dbReference>
<dbReference type="CDD" id="cd00082">
    <property type="entry name" value="HisKA"/>
    <property type="match status" value="1"/>
</dbReference>
<dbReference type="InterPro" id="IPR000014">
    <property type="entry name" value="PAS"/>
</dbReference>
<dbReference type="Gene3D" id="3.30.450.20">
    <property type="entry name" value="PAS domain"/>
    <property type="match status" value="3"/>
</dbReference>
<dbReference type="SMART" id="SM00388">
    <property type="entry name" value="HisKA"/>
    <property type="match status" value="1"/>
</dbReference>
<dbReference type="AlphaFoldDB" id="A0A3S2V8B0"/>
<dbReference type="InterPro" id="IPR005467">
    <property type="entry name" value="His_kinase_dom"/>
</dbReference>
<dbReference type="RefSeq" id="WP_127729297.1">
    <property type="nucleotide sequence ID" value="NZ_SACP01000010.1"/>
</dbReference>
<dbReference type="GO" id="GO:0005886">
    <property type="term" value="C:plasma membrane"/>
    <property type="evidence" value="ECO:0007669"/>
    <property type="project" value="UniProtKB-SubCell"/>
</dbReference>
<dbReference type="InterPro" id="IPR036097">
    <property type="entry name" value="HisK_dim/P_sf"/>
</dbReference>
<dbReference type="Proteomes" id="UP000286997">
    <property type="component" value="Unassembled WGS sequence"/>
</dbReference>
<keyword evidence="4" id="KW-1003">Cell membrane</keyword>
<evidence type="ECO:0000259" key="18">
    <source>
        <dbReference type="PROSITE" id="PS50110"/>
    </source>
</evidence>
<evidence type="ECO:0000256" key="6">
    <source>
        <dbReference type="ARBA" id="ARBA00022553"/>
    </source>
</evidence>
<keyword evidence="10" id="KW-0067">ATP-binding</keyword>
<evidence type="ECO:0000256" key="12">
    <source>
        <dbReference type="ARBA" id="ARBA00023012"/>
    </source>
</evidence>
<dbReference type="Pfam" id="PF02518">
    <property type="entry name" value="HATPase_c"/>
    <property type="match status" value="1"/>
</dbReference>
<keyword evidence="5" id="KW-0997">Cell inner membrane</keyword>
<evidence type="ECO:0000256" key="16">
    <source>
        <dbReference type="SAM" id="Phobius"/>
    </source>
</evidence>
<dbReference type="Pfam" id="PF00989">
    <property type="entry name" value="PAS"/>
    <property type="match status" value="1"/>
</dbReference>
<dbReference type="InterPro" id="IPR004358">
    <property type="entry name" value="Sig_transdc_His_kin-like_C"/>
</dbReference>
<comment type="caution">
    <text evidence="20">The sequence shown here is derived from an EMBL/GenBank/DDBJ whole genome shotgun (WGS) entry which is preliminary data.</text>
</comment>
<comment type="catalytic activity">
    <reaction evidence="1">
        <text>ATP + protein L-histidine = ADP + protein N-phospho-L-histidine.</text>
        <dbReference type="EC" id="2.7.13.3"/>
    </reaction>
</comment>
<dbReference type="InterPro" id="IPR035965">
    <property type="entry name" value="PAS-like_dom_sf"/>
</dbReference>
<dbReference type="InterPro" id="IPR054327">
    <property type="entry name" value="His-kinase-like_sensor"/>
</dbReference>
<dbReference type="PROSITE" id="PS50110">
    <property type="entry name" value="RESPONSE_REGULATORY"/>
    <property type="match status" value="1"/>
</dbReference>
<feature type="transmembrane region" description="Helical" evidence="16">
    <location>
        <begin position="286"/>
        <end position="308"/>
    </location>
</feature>
<dbReference type="Gene3D" id="3.40.50.2300">
    <property type="match status" value="1"/>
</dbReference>
<dbReference type="PANTHER" id="PTHR43047">
    <property type="entry name" value="TWO-COMPONENT HISTIDINE PROTEIN KINASE"/>
    <property type="match status" value="1"/>
</dbReference>
<dbReference type="EC" id="2.7.13.3" evidence="3"/>
<dbReference type="InterPro" id="IPR013767">
    <property type="entry name" value="PAS_fold"/>
</dbReference>
<feature type="modified residue" description="4-aspartylphosphate" evidence="14">
    <location>
        <position position="757"/>
    </location>
</feature>
<evidence type="ECO:0000313" key="21">
    <source>
        <dbReference type="Proteomes" id="UP000286997"/>
    </source>
</evidence>
<evidence type="ECO:0000256" key="4">
    <source>
        <dbReference type="ARBA" id="ARBA00022475"/>
    </source>
</evidence>
<dbReference type="Pfam" id="PF01627">
    <property type="entry name" value="Hpt"/>
    <property type="match status" value="1"/>
</dbReference>
<sequence length="991" mass="104915">MTQRSPYRFLAVRIWAGVLATCAALAGITAWTDWRDYERAVQDIRTAAATAAQALDQDASRLLSAVDMVLSAAAARVDMHAAGASDANTRALLDGLMRRVPAVTDLRVLDGSTGAPLFVHGRQATAEDAALLADMAAHPGEAFWVGAPLPSETGWHVSVARRIAARTGDAPLVAVADLALAELQRFYASLDLGAQGAVTLIRTDGMLLVRDPYLPEQVGAALAGGELMRAAGKARAGFVESNTSPLDGVARTISFRRLPGAPLVVAAGIARHEALAPWRAGIRQDVVLVLAVSLVLVGLGFGLTRVLARHAGLEARAREAAGRLAAEEARYRLLAENTSELIVLADGDGRCAYVSPAVERLLGYGPEAFAAAPLRLVHPADRPALQAVRRLGPEVSQVTVVCRARRRRGGLVWLEGVVRRVPAAPGGPTLLATFRDVSERQRQARDLEEARIAAERASQAKTDFLAAMSHEIRTPLNGVLGYADLLLDDAGLAAHQRRYAERIGSAGAALLTVVDDILDVSRIEAGAIDLAPAPFSPEGLVDNAVSIVRGMAERKGLALEVSLDPRLPAFATGDADRLRQILLNLLNNAVKFTRAGRVSLRVFPDPDGPPDALRFCVEDTGIGIDPAHHGRLFQRFGQLDPSIRREFGGSGLGLAICRSLVLMMGGEIGVESQLGEGARFWFSLPLPPAEAPVPARDAPGRVPAPPARVLLVEDVAINRDLARLVLEAEGHAVDVAEDGAGAVRMVQARAYDLVLMDVQMPGMDGITATEIIRALPGPERAVPIVAMTANVLPAQVEAFRVAGMDGHVGKPFKRHELAAAIAAHRATDAAAARPAAPVPEAAHDREAFASLAGLLGPERLAAMLDRLADDLRRRFRGDDRGALARDAHAVVAAAGLLGFTALSELCRNLEEACEAGRDVTALRADLGRRRGAALTHRRRRSGGRRRLPSGAGLSMTLSKAGPRARGTGRPGIIRRSRSAGLDAARRRPGGR</sequence>
<dbReference type="CDD" id="cd16922">
    <property type="entry name" value="HATPase_EvgS-ArcB-TorS-like"/>
    <property type="match status" value="1"/>
</dbReference>
<evidence type="ECO:0000256" key="2">
    <source>
        <dbReference type="ARBA" id="ARBA00004429"/>
    </source>
</evidence>
<protein>
    <recommendedName>
        <fullName evidence="3">histidine kinase</fullName>
        <ecNumber evidence="3">2.7.13.3</ecNumber>
    </recommendedName>
</protein>
<evidence type="ECO:0000256" key="7">
    <source>
        <dbReference type="ARBA" id="ARBA00022679"/>
    </source>
</evidence>
<dbReference type="InterPro" id="IPR003594">
    <property type="entry name" value="HATPase_dom"/>
</dbReference>
<dbReference type="CDD" id="cd00130">
    <property type="entry name" value="PAS"/>
    <property type="match status" value="1"/>
</dbReference>
<keyword evidence="13 16" id="KW-0472">Membrane</keyword>
<dbReference type="InterPro" id="IPR036641">
    <property type="entry name" value="HPT_dom_sf"/>
</dbReference>
<dbReference type="Gene3D" id="1.10.287.130">
    <property type="match status" value="1"/>
</dbReference>
<evidence type="ECO:0000256" key="10">
    <source>
        <dbReference type="ARBA" id="ARBA00022840"/>
    </source>
</evidence>
<feature type="domain" description="PAS" evidence="19">
    <location>
        <begin position="327"/>
        <end position="386"/>
    </location>
</feature>
<dbReference type="InterPro" id="IPR008207">
    <property type="entry name" value="Sig_transdc_His_kin_Hpt_dom"/>
</dbReference>
<dbReference type="SMART" id="SM00387">
    <property type="entry name" value="HATPase_c"/>
    <property type="match status" value="1"/>
</dbReference>
<dbReference type="SUPFAM" id="SSF47384">
    <property type="entry name" value="Homodimeric domain of signal transducing histidine kinase"/>
    <property type="match status" value="1"/>
</dbReference>
<evidence type="ECO:0000256" key="9">
    <source>
        <dbReference type="ARBA" id="ARBA00022777"/>
    </source>
</evidence>
<dbReference type="EMBL" id="SACP01000010">
    <property type="protein sequence ID" value="RVU18136.1"/>
    <property type="molecule type" value="Genomic_DNA"/>
</dbReference>
<feature type="domain" description="Histidine kinase" evidence="17">
    <location>
        <begin position="467"/>
        <end position="688"/>
    </location>
</feature>
<dbReference type="CDD" id="cd12915">
    <property type="entry name" value="PDC2_DGC_like"/>
    <property type="match status" value="1"/>
</dbReference>
<evidence type="ECO:0000259" key="17">
    <source>
        <dbReference type="PROSITE" id="PS50109"/>
    </source>
</evidence>
<evidence type="ECO:0000256" key="5">
    <source>
        <dbReference type="ARBA" id="ARBA00022519"/>
    </source>
</evidence>
<evidence type="ECO:0000256" key="8">
    <source>
        <dbReference type="ARBA" id="ARBA00022692"/>
    </source>
</evidence>
<keyword evidence="9" id="KW-0418">Kinase</keyword>
<dbReference type="Pfam" id="PF00072">
    <property type="entry name" value="Response_reg"/>
    <property type="match status" value="1"/>
</dbReference>
<dbReference type="NCBIfam" id="TIGR00229">
    <property type="entry name" value="sensory_box"/>
    <property type="match status" value="1"/>
</dbReference>
<dbReference type="InterPro" id="IPR011006">
    <property type="entry name" value="CheY-like_superfamily"/>
</dbReference>
<dbReference type="GO" id="GO:0006355">
    <property type="term" value="P:regulation of DNA-templated transcription"/>
    <property type="evidence" value="ECO:0007669"/>
    <property type="project" value="InterPro"/>
</dbReference>
<organism evidence="20 21">
    <name type="scientific">Methylobacterium oryzihabitans</name>
    <dbReference type="NCBI Taxonomy" id="2499852"/>
    <lineage>
        <taxon>Bacteria</taxon>
        <taxon>Pseudomonadati</taxon>
        <taxon>Pseudomonadota</taxon>
        <taxon>Alphaproteobacteria</taxon>
        <taxon>Hyphomicrobiales</taxon>
        <taxon>Methylobacteriaceae</taxon>
        <taxon>Methylobacterium</taxon>
    </lineage>
</organism>
<evidence type="ECO:0000256" key="1">
    <source>
        <dbReference type="ARBA" id="ARBA00000085"/>
    </source>
</evidence>